<feature type="chain" id="PRO_5039331680" evidence="1">
    <location>
        <begin position="22"/>
        <end position="166"/>
    </location>
</feature>
<proteinExistence type="predicted"/>
<evidence type="ECO:0000256" key="1">
    <source>
        <dbReference type="SAM" id="SignalP"/>
    </source>
</evidence>
<evidence type="ECO:0000313" key="2">
    <source>
        <dbReference type="EMBL" id="SOC21003.1"/>
    </source>
</evidence>
<organism evidence="2 3">
    <name type="scientific">Ureibacillus xyleni</name>
    <dbReference type="NCBI Taxonomy" id="614648"/>
    <lineage>
        <taxon>Bacteria</taxon>
        <taxon>Bacillati</taxon>
        <taxon>Bacillota</taxon>
        <taxon>Bacilli</taxon>
        <taxon>Bacillales</taxon>
        <taxon>Caryophanaceae</taxon>
        <taxon>Ureibacillus</taxon>
    </lineage>
</organism>
<dbReference type="EMBL" id="OBMQ01000012">
    <property type="protein sequence ID" value="SOC21003.1"/>
    <property type="molecule type" value="Genomic_DNA"/>
</dbReference>
<keyword evidence="1" id="KW-0732">Signal</keyword>
<gene>
    <name evidence="2" type="ORF">SAMN05880501_11294</name>
</gene>
<dbReference type="PROSITE" id="PS51257">
    <property type="entry name" value="PROKAR_LIPOPROTEIN"/>
    <property type="match status" value="1"/>
</dbReference>
<dbReference type="OrthoDB" id="2453346at2"/>
<keyword evidence="3" id="KW-1185">Reference proteome</keyword>
<dbReference type="AlphaFoldDB" id="A0A285TFZ9"/>
<dbReference type="RefSeq" id="WP_097074578.1">
    <property type="nucleotide sequence ID" value="NZ_OBMQ01000012.1"/>
</dbReference>
<evidence type="ECO:0000313" key="3">
    <source>
        <dbReference type="Proteomes" id="UP000219636"/>
    </source>
</evidence>
<protein>
    <submittedName>
        <fullName evidence="2">Uncharacterized protein</fullName>
    </submittedName>
</protein>
<dbReference type="Proteomes" id="UP000219636">
    <property type="component" value="Unassembled WGS sequence"/>
</dbReference>
<reference evidence="3" key="1">
    <citation type="submission" date="2017-08" db="EMBL/GenBank/DDBJ databases">
        <authorList>
            <person name="Varghese N."/>
            <person name="Submissions S."/>
        </authorList>
    </citation>
    <scope>NUCLEOTIDE SEQUENCE [LARGE SCALE GENOMIC DNA]</scope>
    <source>
        <strain evidence="3">JC22</strain>
    </source>
</reference>
<accession>A0A285TFZ9</accession>
<sequence>MQKLPLLLLASIFLFLLTGCTDQLTDIKKAVSEIDSSASKAANAISKDAHTIRAIEIEYNNEVFSINDLFESILRDIQWEYENFDELQKLKVKGTWKEGLFESYHFSEAQKSKLITNGKVTVEFEIVDQQISSDSAVVKLILEKELLVDEKGIKALELLYDSYLSK</sequence>
<feature type="signal peptide" evidence="1">
    <location>
        <begin position="1"/>
        <end position="21"/>
    </location>
</feature>
<name>A0A285TFZ9_9BACL</name>